<accession>A0A8S9VIA3</accession>
<evidence type="ECO:0000313" key="2">
    <source>
        <dbReference type="EMBL" id="KAF4150388.1"/>
    </source>
</evidence>
<dbReference type="EMBL" id="JAACNO010000078">
    <property type="protein sequence ID" value="KAF4150388.1"/>
    <property type="molecule type" value="Genomic_DNA"/>
</dbReference>
<organism evidence="2 3">
    <name type="scientific">Phytophthora infestans</name>
    <name type="common">Potato late blight agent</name>
    <name type="synonym">Botrytis infestans</name>
    <dbReference type="NCBI Taxonomy" id="4787"/>
    <lineage>
        <taxon>Eukaryota</taxon>
        <taxon>Sar</taxon>
        <taxon>Stramenopiles</taxon>
        <taxon>Oomycota</taxon>
        <taxon>Peronosporomycetes</taxon>
        <taxon>Peronosporales</taxon>
        <taxon>Peronosporaceae</taxon>
        <taxon>Phytophthora</taxon>
    </lineage>
</organism>
<proteinExistence type="predicted"/>
<gene>
    <name evidence="2" type="ORF">GN958_ATG00445</name>
</gene>
<feature type="compositionally biased region" description="Polar residues" evidence="1">
    <location>
        <begin position="1"/>
        <end position="11"/>
    </location>
</feature>
<comment type="caution">
    <text evidence="2">The sequence shown here is derived from an EMBL/GenBank/DDBJ whole genome shotgun (WGS) entry which is preliminary data.</text>
</comment>
<protein>
    <submittedName>
        <fullName evidence="2">Uncharacterized protein</fullName>
    </submittedName>
</protein>
<dbReference type="Proteomes" id="UP000704712">
    <property type="component" value="Unassembled WGS sequence"/>
</dbReference>
<feature type="non-terminal residue" evidence="2">
    <location>
        <position position="1"/>
    </location>
</feature>
<evidence type="ECO:0000313" key="3">
    <source>
        <dbReference type="Proteomes" id="UP000704712"/>
    </source>
</evidence>
<name>A0A8S9VIA3_PHYIN</name>
<dbReference type="AlphaFoldDB" id="A0A8S9VIA3"/>
<sequence>VSQTMSSTNGSDAGRREVGNKLNPNQGEQAGGAVQRIDSAAIVAGSNRSNIGLKMITVKKFDGPTRNGYLNSGAYDWLERLKVQINLAERLTERKGPEKVNVKTVAVKLAETRSFPTEPYAEYAHNLSQIATGLNQGKANNYTEQQAPSTLVNYAHPLLKTDLEAMLDPKMEDTTFKLDGAAVLLTRLAKSDGRMSTIKRHHNSGKKPRRGVALTATDRNQRSRWDLSAARCKVYNKRGAGGSSRFLDSGASNHMTGDSTPLVDITTSVATNAVTPRGHEIATSNSLEDWHRRLRQLRYQAIVDLEKGRLVSGLHITGTHCTAM</sequence>
<feature type="region of interest" description="Disordered" evidence="1">
    <location>
        <begin position="1"/>
        <end position="33"/>
    </location>
</feature>
<reference evidence="2" key="1">
    <citation type="submission" date="2020-03" db="EMBL/GenBank/DDBJ databases">
        <title>Hybrid Assembly of Korean Phytophthora infestans isolates.</title>
        <authorList>
            <person name="Prokchorchik M."/>
            <person name="Lee Y."/>
            <person name="Seo J."/>
            <person name="Cho J.-H."/>
            <person name="Park Y.-E."/>
            <person name="Jang D.-C."/>
            <person name="Im J.-S."/>
            <person name="Choi J.-G."/>
            <person name="Park H.-J."/>
            <person name="Lee G.-B."/>
            <person name="Lee Y.-G."/>
            <person name="Hong S.-Y."/>
            <person name="Cho K."/>
            <person name="Sohn K.H."/>
        </authorList>
    </citation>
    <scope>NUCLEOTIDE SEQUENCE</scope>
    <source>
        <strain evidence="2">KR_2_A2</strain>
    </source>
</reference>
<evidence type="ECO:0000256" key="1">
    <source>
        <dbReference type="SAM" id="MobiDB-lite"/>
    </source>
</evidence>